<evidence type="ECO:0000313" key="9">
    <source>
        <dbReference type="Proteomes" id="UP000006852"/>
    </source>
</evidence>
<dbReference type="OrthoDB" id="9788907at2"/>
<evidence type="ECO:0000256" key="3">
    <source>
        <dbReference type="ARBA" id="ARBA00022475"/>
    </source>
</evidence>
<keyword evidence="3" id="KW-1003">Cell membrane</keyword>
<dbReference type="InterPro" id="IPR003370">
    <property type="entry name" value="Chromate_transpt"/>
</dbReference>
<dbReference type="HOGENOM" id="CLU_018106_1_2_12"/>
<dbReference type="AlphaFoldDB" id="F2NUR0"/>
<gene>
    <name evidence="8" type="ordered locus">Tresu_0971</name>
</gene>
<feature type="transmembrane region" description="Helical" evidence="7">
    <location>
        <begin position="7"/>
        <end position="28"/>
    </location>
</feature>
<keyword evidence="9" id="KW-1185">Reference proteome</keyword>
<dbReference type="GeneID" id="302998136"/>
<comment type="similarity">
    <text evidence="2">Belongs to the chromate ion transporter (CHR) (TC 2.A.51) family.</text>
</comment>
<sequence>MSLFQLFFVFMYIGFFAVGGGLVAASFMQNVLVNQYGLISAEKFYSMLAISESTPGPIGINIATYIGTELYGIPGGIIATIGEVLPSIVTIVLISKFFSKFQEKPLVKSVFKTLRPVTSGLVLCVLVQVFTLAILNLNPQNSNSVVLQVFNLPALAIFVVSLFVLFKTKVHPVVVVAFGAVFGVVFF</sequence>
<dbReference type="Proteomes" id="UP000006852">
    <property type="component" value="Chromosome"/>
</dbReference>
<evidence type="ECO:0000256" key="4">
    <source>
        <dbReference type="ARBA" id="ARBA00022692"/>
    </source>
</evidence>
<evidence type="ECO:0000256" key="1">
    <source>
        <dbReference type="ARBA" id="ARBA00004651"/>
    </source>
</evidence>
<reference evidence="8 9" key="1">
    <citation type="journal article" date="2011" name="Stand. Genomic Sci.">
        <title>Complete genome sequence of Treponema succinifaciens type strain (6091).</title>
        <authorList>
            <person name="Han C."/>
            <person name="Gronow S."/>
            <person name="Teshima H."/>
            <person name="Lapidus A."/>
            <person name="Nolan M."/>
            <person name="Lucas S."/>
            <person name="Hammon N."/>
            <person name="Deshpande S."/>
            <person name="Cheng J.F."/>
            <person name="Zeytun A."/>
            <person name="Tapia R."/>
            <person name="Goodwin L."/>
            <person name="Pitluck S."/>
            <person name="Liolios K."/>
            <person name="Pagani I."/>
            <person name="Ivanova N."/>
            <person name="Mavromatis K."/>
            <person name="Mikhailova N."/>
            <person name="Huntemann M."/>
            <person name="Pati A."/>
            <person name="Chen A."/>
            <person name="Palaniappan K."/>
            <person name="Land M."/>
            <person name="Hauser L."/>
            <person name="Brambilla E.M."/>
            <person name="Rohde M."/>
            <person name="Goker M."/>
            <person name="Woyke T."/>
            <person name="Bristow J."/>
            <person name="Eisen J.A."/>
            <person name="Markowitz V."/>
            <person name="Hugenholtz P."/>
            <person name="Kyrpides N.C."/>
            <person name="Klenk H.P."/>
            <person name="Detter J.C."/>
        </authorList>
    </citation>
    <scope>NUCLEOTIDE SEQUENCE [LARGE SCALE GENOMIC DNA]</scope>
    <source>
        <strain evidence="9">ATCC 33096 / DSM 2489 / 6091</strain>
    </source>
</reference>
<accession>F2NUR0</accession>
<dbReference type="PANTHER" id="PTHR43663">
    <property type="entry name" value="CHROMATE TRANSPORT PROTEIN-RELATED"/>
    <property type="match status" value="1"/>
</dbReference>
<dbReference type="GO" id="GO:0015109">
    <property type="term" value="F:chromate transmembrane transporter activity"/>
    <property type="evidence" value="ECO:0007669"/>
    <property type="project" value="InterPro"/>
</dbReference>
<organism evidence="8 9">
    <name type="scientific">Treponema succinifaciens (strain ATCC 33096 / DSM 2489 / 6091)</name>
    <dbReference type="NCBI Taxonomy" id="869209"/>
    <lineage>
        <taxon>Bacteria</taxon>
        <taxon>Pseudomonadati</taxon>
        <taxon>Spirochaetota</taxon>
        <taxon>Spirochaetia</taxon>
        <taxon>Spirochaetales</taxon>
        <taxon>Treponemataceae</taxon>
        <taxon>Treponema</taxon>
    </lineage>
</organism>
<evidence type="ECO:0000313" key="8">
    <source>
        <dbReference type="EMBL" id="AEB13891.1"/>
    </source>
</evidence>
<feature type="transmembrane region" description="Helical" evidence="7">
    <location>
        <begin position="120"/>
        <end position="139"/>
    </location>
</feature>
<dbReference type="KEGG" id="tsu:Tresu_0971"/>
<keyword evidence="6 7" id="KW-0472">Membrane</keyword>
<dbReference type="STRING" id="869209.Tresu_0971"/>
<protein>
    <submittedName>
        <fullName evidence="8">Chromate transporter</fullName>
    </submittedName>
</protein>
<name>F2NUR0_TRES6</name>
<dbReference type="GO" id="GO:0005886">
    <property type="term" value="C:plasma membrane"/>
    <property type="evidence" value="ECO:0007669"/>
    <property type="project" value="UniProtKB-SubCell"/>
</dbReference>
<keyword evidence="4 7" id="KW-0812">Transmembrane</keyword>
<keyword evidence="5 7" id="KW-1133">Transmembrane helix</keyword>
<feature type="transmembrane region" description="Helical" evidence="7">
    <location>
        <begin position="145"/>
        <end position="165"/>
    </location>
</feature>
<dbReference type="Pfam" id="PF02417">
    <property type="entry name" value="Chromate_transp"/>
    <property type="match status" value="1"/>
</dbReference>
<dbReference type="EMBL" id="CP002631">
    <property type="protein sequence ID" value="AEB13891.1"/>
    <property type="molecule type" value="Genomic_DNA"/>
</dbReference>
<reference evidence="9" key="2">
    <citation type="submission" date="2011-04" db="EMBL/GenBank/DDBJ databases">
        <title>The complete genome of chromosome of Treponema succinifaciens DSM 2489.</title>
        <authorList>
            <person name="Lucas S."/>
            <person name="Copeland A."/>
            <person name="Lapidus A."/>
            <person name="Bruce D."/>
            <person name="Goodwin L."/>
            <person name="Pitluck S."/>
            <person name="Peters L."/>
            <person name="Kyrpides N."/>
            <person name="Mavromatis K."/>
            <person name="Ivanova N."/>
            <person name="Ovchinnikova G."/>
            <person name="Teshima H."/>
            <person name="Detter J.C."/>
            <person name="Tapia R."/>
            <person name="Han C."/>
            <person name="Land M."/>
            <person name="Hauser L."/>
            <person name="Markowitz V."/>
            <person name="Cheng J.-F."/>
            <person name="Hugenholtz P."/>
            <person name="Woyke T."/>
            <person name="Wu D."/>
            <person name="Gronow S."/>
            <person name="Wellnitz S."/>
            <person name="Brambilla E."/>
            <person name="Klenk H.-P."/>
            <person name="Eisen J.A."/>
        </authorList>
    </citation>
    <scope>NUCLEOTIDE SEQUENCE [LARGE SCALE GENOMIC DNA]</scope>
    <source>
        <strain evidence="9">ATCC 33096 / DSM 2489 / 6091</strain>
    </source>
</reference>
<evidence type="ECO:0000256" key="7">
    <source>
        <dbReference type="SAM" id="Phobius"/>
    </source>
</evidence>
<evidence type="ECO:0000256" key="2">
    <source>
        <dbReference type="ARBA" id="ARBA00005262"/>
    </source>
</evidence>
<proteinExistence type="inferred from homology"/>
<comment type="subcellular location">
    <subcellularLocation>
        <location evidence="1">Cell membrane</location>
        <topology evidence="1">Multi-pass membrane protein</topology>
    </subcellularLocation>
</comment>
<dbReference type="InterPro" id="IPR052518">
    <property type="entry name" value="CHR_Transporter"/>
</dbReference>
<dbReference type="PANTHER" id="PTHR43663:SF1">
    <property type="entry name" value="CHROMATE TRANSPORTER"/>
    <property type="match status" value="1"/>
</dbReference>
<feature type="transmembrane region" description="Helical" evidence="7">
    <location>
        <begin position="77"/>
        <end position="99"/>
    </location>
</feature>
<dbReference type="RefSeq" id="WP_013701183.1">
    <property type="nucleotide sequence ID" value="NC_015385.1"/>
</dbReference>
<feature type="transmembrane region" description="Helical" evidence="7">
    <location>
        <begin position="170"/>
        <end position="186"/>
    </location>
</feature>
<evidence type="ECO:0000256" key="6">
    <source>
        <dbReference type="ARBA" id="ARBA00023136"/>
    </source>
</evidence>
<evidence type="ECO:0000256" key="5">
    <source>
        <dbReference type="ARBA" id="ARBA00022989"/>
    </source>
</evidence>
<dbReference type="eggNOG" id="COG2059">
    <property type="taxonomic scope" value="Bacteria"/>
</dbReference>